<feature type="domain" description="CSD" evidence="7">
    <location>
        <begin position="213"/>
        <end position="277"/>
    </location>
</feature>
<feature type="domain" description="CSD" evidence="7">
    <location>
        <begin position="44"/>
        <end position="108"/>
    </location>
</feature>
<evidence type="ECO:0000259" key="7">
    <source>
        <dbReference type="PROSITE" id="PS51857"/>
    </source>
</evidence>
<dbReference type="AlphaFoldDB" id="A0A815F719"/>
<keyword evidence="4" id="KW-0694">RNA-binding</keyword>
<evidence type="ECO:0000313" key="9">
    <source>
        <dbReference type="Proteomes" id="UP000663864"/>
    </source>
</evidence>
<evidence type="ECO:0000256" key="3">
    <source>
        <dbReference type="ARBA" id="ARBA00022737"/>
    </source>
</evidence>
<dbReference type="Pfam" id="PF23456">
    <property type="entry name" value="CSDE1"/>
    <property type="match status" value="1"/>
</dbReference>
<evidence type="ECO:0000313" key="8">
    <source>
        <dbReference type="EMBL" id="CAF1321240.1"/>
    </source>
</evidence>
<gene>
    <name evidence="8" type="ORF">ZHD862_LOCUS29023</name>
</gene>
<feature type="region of interest" description="Disordered" evidence="6">
    <location>
        <begin position="463"/>
        <end position="504"/>
    </location>
</feature>
<evidence type="ECO:0000256" key="2">
    <source>
        <dbReference type="ARBA" id="ARBA00022490"/>
    </source>
</evidence>
<dbReference type="SMART" id="SM00357">
    <property type="entry name" value="CSP"/>
    <property type="match status" value="4"/>
</dbReference>
<name>A0A815F719_9BILA</name>
<dbReference type="GO" id="GO:0003723">
    <property type="term" value="F:RNA binding"/>
    <property type="evidence" value="ECO:0007669"/>
    <property type="project" value="UniProtKB-KW"/>
</dbReference>
<feature type="compositionally biased region" description="Polar residues" evidence="6">
    <location>
        <begin position="486"/>
        <end position="504"/>
    </location>
</feature>
<dbReference type="PROSITE" id="PS51857">
    <property type="entry name" value="CSD_2"/>
    <property type="match status" value="2"/>
</dbReference>
<dbReference type="EMBL" id="CAJNOT010002496">
    <property type="protein sequence ID" value="CAF1321240.1"/>
    <property type="molecule type" value="Genomic_DNA"/>
</dbReference>
<dbReference type="PANTHER" id="PTHR12913:SF1">
    <property type="entry name" value="COLD SHOCK DOMAIN-CONTAINING PROTEIN E1"/>
    <property type="match status" value="1"/>
</dbReference>
<keyword evidence="2" id="KW-0963">Cytoplasm</keyword>
<reference evidence="8" key="1">
    <citation type="submission" date="2021-02" db="EMBL/GenBank/DDBJ databases">
        <authorList>
            <person name="Nowell W R."/>
        </authorList>
    </citation>
    <scope>NUCLEOTIDE SEQUENCE</scope>
</reference>
<dbReference type="Gene3D" id="2.40.50.140">
    <property type="entry name" value="Nucleic acid-binding proteins"/>
    <property type="match status" value="5"/>
</dbReference>
<comment type="similarity">
    <text evidence="5">Belongs to the UNR family.</text>
</comment>
<dbReference type="Proteomes" id="UP000663864">
    <property type="component" value="Unassembled WGS sequence"/>
</dbReference>
<dbReference type="PANTHER" id="PTHR12913">
    <property type="entry name" value="UNR PROTEIN N-RAS UPSTREAM GENE PROTEIN"/>
    <property type="match status" value="1"/>
</dbReference>
<keyword evidence="3" id="KW-0677">Repeat</keyword>
<dbReference type="InterPro" id="IPR012340">
    <property type="entry name" value="NA-bd_OB-fold"/>
</dbReference>
<dbReference type="InterPro" id="IPR002059">
    <property type="entry name" value="CSP_DNA-bd"/>
</dbReference>
<dbReference type="SUPFAM" id="SSF50249">
    <property type="entry name" value="Nucleic acid-binding proteins"/>
    <property type="match status" value="3"/>
</dbReference>
<comment type="caution">
    <text evidence="8">The sequence shown here is derived from an EMBL/GenBank/DDBJ whole genome shotgun (WGS) entry which is preliminary data.</text>
</comment>
<protein>
    <recommendedName>
        <fullName evidence="7">CSD domain-containing protein</fullName>
    </recommendedName>
</protein>
<evidence type="ECO:0000256" key="5">
    <source>
        <dbReference type="ARBA" id="ARBA00044751"/>
    </source>
</evidence>
<dbReference type="InterPro" id="IPR019844">
    <property type="entry name" value="CSD_CS"/>
</dbReference>
<accession>A0A815F719</accession>
<evidence type="ECO:0000256" key="1">
    <source>
        <dbReference type="ARBA" id="ARBA00004496"/>
    </source>
</evidence>
<dbReference type="CDD" id="cd04458">
    <property type="entry name" value="CSP_CDS"/>
    <property type="match status" value="1"/>
</dbReference>
<dbReference type="Pfam" id="PF00313">
    <property type="entry name" value="CSD"/>
    <property type="match status" value="3"/>
</dbReference>
<sequence length="845" mass="95734">MTSVPTELYHNHDHYQRGTNSKLLTTSMNTINTNDDMMPIKAQRELGIIEKLCSTYGFVYCCHRDGRYFFHFSEYKTDIHQAKIGDVVEFETTIDKRKKKPVAVNIIPASPEIIGENRVEGTIAVVARQQQLQNNGFPQFDFIPDGKVTYVKKGETYFLPYGLADLQDVTMPVKVGDRVSFNVGQDRRTNQFFARNVALIEKSIPSTPSNTKRYRGVISTMKDSFGFIEREDALKEIFFHITEFGPNVATNTIQPGVEVEFDIQDRHNKEVASNIIILPKGTVEFDDIDKTPYIGRILQPLQNKLKKSDNILIGRLLYDTIDKKMSELSFGERDRCGLYTLLENDIVQFVIAKDKRDGMTRATQISLLDQSFLKSKEQRQMGIVIKLDSTIGGQIKCLPSDQIVSFRFSEVMKDNFQITEGDPLEFTLALNSNNGDIHEAIRIKLISKDNLLNMNGHESRLMGIVERDANDGRPERNGRSNDISETKQQQQTNGTDSLSTSSNRQQDQGLIRYIYDGTESTIPYVSTNLSNTSALYCGDKVEFSITSNSNLAFNITLIERNRIHGWIAILREGKGFIEQSNTMGNIEPVAFSMNAFTGDNIQVELGDEVEFSLRKISGRLIAENILKVSLTINNFYSILPTVHRGRVVSPVRMISNDECEILGRIQKITDDGMPGECYTYSITGVKNKRVILLPNDSVTFSIAIGLDYSRRAANIILENEIRKGKVDTVKGQFGFIDFACEENKKIFFHNSEIETGFELRAGDEVEFYAQYNLKSGKPCASKLRRVNNLQRPDRLITKLKSVNFDENTRQKLVVVRQPRNADEKSKGFTNVRIERAPGVLIKAQN</sequence>
<dbReference type="GO" id="GO:0005737">
    <property type="term" value="C:cytoplasm"/>
    <property type="evidence" value="ECO:0007669"/>
    <property type="project" value="UniProtKB-SubCell"/>
</dbReference>
<evidence type="ECO:0000256" key="6">
    <source>
        <dbReference type="SAM" id="MobiDB-lite"/>
    </source>
</evidence>
<evidence type="ECO:0000256" key="4">
    <source>
        <dbReference type="ARBA" id="ARBA00022884"/>
    </source>
</evidence>
<dbReference type="InterPro" id="IPR056400">
    <property type="entry name" value="CSDE1"/>
</dbReference>
<feature type="compositionally biased region" description="Basic and acidic residues" evidence="6">
    <location>
        <begin position="463"/>
        <end position="485"/>
    </location>
</feature>
<proteinExistence type="inferred from homology"/>
<comment type="subcellular location">
    <subcellularLocation>
        <location evidence="1">Cytoplasm</location>
    </subcellularLocation>
</comment>
<organism evidence="8 9">
    <name type="scientific">Rotaria sordida</name>
    <dbReference type="NCBI Taxonomy" id="392033"/>
    <lineage>
        <taxon>Eukaryota</taxon>
        <taxon>Metazoa</taxon>
        <taxon>Spiralia</taxon>
        <taxon>Gnathifera</taxon>
        <taxon>Rotifera</taxon>
        <taxon>Eurotatoria</taxon>
        <taxon>Bdelloidea</taxon>
        <taxon>Philodinida</taxon>
        <taxon>Philodinidae</taxon>
        <taxon>Rotaria</taxon>
    </lineage>
</organism>
<dbReference type="PROSITE" id="PS00352">
    <property type="entry name" value="CSD_1"/>
    <property type="match status" value="1"/>
</dbReference>
<dbReference type="InterPro" id="IPR011129">
    <property type="entry name" value="CSD"/>
</dbReference>